<dbReference type="InterPro" id="IPR036908">
    <property type="entry name" value="RlpA-like_sf"/>
</dbReference>
<dbReference type="Gene3D" id="2.40.40.10">
    <property type="entry name" value="RlpA-like domain"/>
    <property type="match status" value="1"/>
</dbReference>
<evidence type="ECO:0000256" key="5">
    <source>
        <dbReference type="ARBA" id="ARBA00030918"/>
    </source>
</evidence>
<accession>A0ABW4M8T6</accession>
<evidence type="ECO:0000256" key="1">
    <source>
        <dbReference type="ARBA" id="ARBA00001420"/>
    </source>
</evidence>
<proteinExistence type="predicted"/>
<dbReference type="PANTHER" id="PTHR30124:SF0">
    <property type="entry name" value="MEMBRANE-BOUND LYTIC MUREIN TRANSGLYCOSYLASE A"/>
    <property type="match status" value="1"/>
</dbReference>
<dbReference type="PROSITE" id="PS51257">
    <property type="entry name" value="PROKAR_LIPOPROTEIN"/>
    <property type="match status" value="1"/>
</dbReference>
<feature type="signal peptide" evidence="6">
    <location>
        <begin position="1"/>
        <end position="17"/>
    </location>
</feature>
<dbReference type="PANTHER" id="PTHR30124">
    <property type="entry name" value="MEMBRANE-BOUND LYTIC MUREIN TRANSGLYCOSYLASE A"/>
    <property type="match status" value="1"/>
</dbReference>
<dbReference type="Pfam" id="PF06725">
    <property type="entry name" value="3D"/>
    <property type="match status" value="1"/>
</dbReference>
<dbReference type="SUPFAM" id="SSF50685">
    <property type="entry name" value="Barwin-like endoglucanases"/>
    <property type="match status" value="1"/>
</dbReference>
<name>A0ABW4M8T6_9SPHN</name>
<dbReference type="Pfam" id="PF03562">
    <property type="entry name" value="MltA"/>
    <property type="match status" value="1"/>
</dbReference>
<comment type="catalytic activity">
    <reaction evidence="1">
        <text>Exolytic cleavage of the (1-&gt;4)-beta-glycosidic linkage between N-acetylmuramic acid (MurNAc) and N-acetylglucosamine (GlcNAc) residues in peptidoglycan, from either the reducing or the non-reducing ends of the peptidoglycan chains, with concomitant formation of a 1,6-anhydrobond in the MurNAc residue.</text>
        <dbReference type="EC" id="4.2.2.n1"/>
    </reaction>
</comment>
<keyword evidence="3" id="KW-0456">Lyase</keyword>
<dbReference type="RefSeq" id="WP_381510714.1">
    <property type="nucleotide sequence ID" value="NZ_JBHUEL010000002.1"/>
</dbReference>
<dbReference type="InterPro" id="IPR026044">
    <property type="entry name" value="MltA"/>
</dbReference>
<dbReference type="CDD" id="cd14485">
    <property type="entry name" value="mltA_like_LT_A"/>
    <property type="match status" value="1"/>
</dbReference>
<evidence type="ECO:0000313" key="9">
    <source>
        <dbReference type="Proteomes" id="UP001597215"/>
    </source>
</evidence>
<evidence type="ECO:0000256" key="4">
    <source>
        <dbReference type="ARBA" id="ARBA00023316"/>
    </source>
</evidence>
<keyword evidence="9" id="KW-1185">Reference proteome</keyword>
<evidence type="ECO:0000256" key="3">
    <source>
        <dbReference type="ARBA" id="ARBA00023239"/>
    </source>
</evidence>
<feature type="domain" description="Lytic transglycosylase MltA" evidence="7">
    <location>
        <begin position="160"/>
        <end position="315"/>
    </location>
</feature>
<dbReference type="Gene3D" id="2.40.240.50">
    <property type="entry name" value="Barwin-like endoglucanases"/>
    <property type="match status" value="1"/>
</dbReference>
<evidence type="ECO:0000256" key="6">
    <source>
        <dbReference type="SAM" id="SignalP"/>
    </source>
</evidence>
<dbReference type="EC" id="4.2.2.n1" evidence="2"/>
<reference evidence="9" key="1">
    <citation type="journal article" date="2019" name="Int. J. Syst. Evol. Microbiol.">
        <title>The Global Catalogue of Microorganisms (GCM) 10K type strain sequencing project: providing services to taxonomists for standard genome sequencing and annotation.</title>
        <authorList>
            <consortium name="The Broad Institute Genomics Platform"/>
            <consortium name="The Broad Institute Genome Sequencing Center for Infectious Disease"/>
            <person name="Wu L."/>
            <person name="Ma J."/>
        </authorList>
    </citation>
    <scope>NUCLEOTIDE SEQUENCE [LARGE SCALE GENOMIC DNA]</scope>
    <source>
        <strain evidence="9">CGMCC 1.12449</strain>
    </source>
</reference>
<keyword evidence="4" id="KW-0961">Cell wall biogenesis/degradation</keyword>
<protein>
    <recommendedName>
        <fullName evidence="2">peptidoglycan lytic exotransglycosylase</fullName>
        <ecNumber evidence="2">4.2.2.n1</ecNumber>
    </recommendedName>
    <alternativeName>
        <fullName evidence="5">Murein hydrolase A</fullName>
    </alternativeName>
</protein>
<organism evidence="8 9">
    <name type="scientific">Sphingorhabdus buctiana</name>
    <dbReference type="NCBI Taxonomy" id="1508805"/>
    <lineage>
        <taxon>Bacteria</taxon>
        <taxon>Pseudomonadati</taxon>
        <taxon>Pseudomonadota</taxon>
        <taxon>Alphaproteobacteria</taxon>
        <taxon>Sphingomonadales</taxon>
        <taxon>Sphingomonadaceae</taxon>
        <taxon>Sphingorhabdus</taxon>
    </lineage>
</organism>
<evidence type="ECO:0000313" key="8">
    <source>
        <dbReference type="EMBL" id="MFD1765451.1"/>
    </source>
</evidence>
<keyword evidence="6" id="KW-0732">Signal</keyword>
<dbReference type="PIRSF" id="PIRSF019422">
    <property type="entry name" value="MltA"/>
    <property type="match status" value="1"/>
</dbReference>
<sequence length="416" mass="43707">MKSPAIALALPTLLLSACSGTIIPKGGTVSPSTPPAPTAPDVAAKPIPSTPVAPIAVSPTTQATEVVNALSAGVVRGPAIAELASDARKANLALASFRTSCPGLLKRTDNSGLTQGSDWQEACDAVKTWSGDAISFFATYFDAVQVGEGKAFVTGYFEPEIAGSRTKQPGYDVAIYKRPPDLIDVDLGLFSDDLKGKSIRGKVQGTKFIPYDERAAIVDGSLAGRGLEIAWAADPVDFFFLQIQGSGRLRLPDGGVMRIGYESQNGRGYTGIGRLMKDRGLITDGSMQGIVKYLRENPEEGKKIMNENKSFVFFRELTGAGPLGAMGYPVVGEASVAVDPRYVPLGAPVWLSLDRAEPNGIWVAQDTGGAIKGANRFDSFWGAGDRARAIAGGMSARGSALIFLPKATVARLIPAQ</sequence>
<dbReference type="InterPro" id="IPR005300">
    <property type="entry name" value="MltA_B"/>
</dbReference>
<gene>
    <name evidence="8" type="ORF">ACFSAG_01170</name>
</gene>
<feature type="chain" id="PRO_5046951678" description="peptidoglycan lytic exotransglycosylase" evidence="6">
    <location>
        <begin position="18"/>
        <end position="416"/>
    </location>
</feature>
<dbReference type="InterPro" id="IPR010611">
    <property type="entry name" value="3D_dom"/>
</dbReference>
<dbReference type="SMART" id="SM00925">
    <property type="entry name" value="MltA"/>
    <property type="match status" value="1"/>
</dbReference>
<dbReference type="Proteomes" id="UP001597215">
    <property type="component" value="Unassembled WGS sequence"/>
</dbReference>
<evidence type="ECO:0000259" key="7">
    <source>
        <dbReference type="SMART" id="SM00925"/>
    </source>
</evidence>
<dbReference type="CDD" id="cd14668">
    <property type="entry name" value="mlta_B"/>
    <property type="match status" value="1"/>
</dbReference>
<comment type="caution">
    <text evidence="8">The sequence shown here is derived from an EMBL/GenBank/DDBJ whole genome shotgun (WGS) entry which is preliminary data.</text>
</comment>
<evidence type="ECO:0000256" key="2">
    <source>
        <dbReference type="ARBA" id="ARBA00012587"/>
    </source>
</evidence>
<dbReference type="EMBL" id="JBHUEL010000002">
    <property type="protein sequence ID" value="MFD1765451.1"/>
    <property type="molecule type" value="Genomic_DNA"/>
</dbReference>